<feature type="coiled-coil region" evidence="1">
    <location>
        <begin position="243"/>
        <end position="277"/>
    </location>
</feature>
<proteinExistence type="predicted"/>
<feature type="coiled-coil region" evidence="1">
    <location>
        <begin position="95"/>
        <end position="158"/>
    </location>
</feature>
<gene>
    <name evidence="3" type="primary">LOC110223844</name>
</gene>
<dbReference type="AlphaFoldDB" id="A0A6P5M9N5"/>
<accession>A0A6P5M9N5</accession>
<evidence type="ECO:0000256" key="1">
    <source>
        <dbReference type="SAM" id="Coils"/>
    </source>
</evidence>
<evidence type="ECO:0000313" key="3">
    <source>
        <dbReference type="RefSeq" id="XP_020865199.1"/>
    </source>
</evidence>
<organism evidence="2 3">
    <name type="scientific">Phascolarctos cinereus</name>
    <name type="common">Koala</name>
    <dbReference type="NCBI Taxonomy" id="38626"/>
    <lineage>
        <taxon>Eukaryota</taxon>
        <taxon>Metazoa</taxon>
        <taxon>Chordata</taxon>
        <taxon>Craniata</taxon>
        <taxon>Vertebrata</taxon>
        <taxon>Euteleostomi</taxon>
        <taxon>Mammalia</taxon>
        <taxon>Metatheria</taxon>
        <taxon>Diprotodontia</taxon>
        <taxon>Phascolarctidae</taxon>
        <taxon>Phascolarctos</taxon>
    </lineage>
</organism>
<dbReference type="GeneID" id="110223844"/>
<dbReference type="Proteomes" id="UP000515140">
    <property type="component" value="Unplaced"/>
</dbReference>
<keyword evidence="1" id="KW-0175">Coiled coil</keyword>
<keyword evidence="2" id="KW-1185">Reference proteome</keyword>
<dbReference type="KEGG" id="pcw:110223844"/>
<dbReference type="RefSeq" id="XP_020865199.1">
    <property type="nucleotide sequence ID" value="XM_021009540.1"/>
</dbReference>
<name>A0A6P5M9N5_PHACI</name>
<sequence>MSPSTQLPEDSLKRNDVKVMTPTATLSNIPLPGTVPQEKQTHLSCVAKIDEEYGKEIQNNFRITDERNQRPTELNIFPTKQPYIPYALAKAYITKNDYSSKIKTLRVRFEAYQEQVNKKNRAWKDTKKILEEKTDELMQEKDKLLLQVNQEKEKWEKEKSWLLETFAQTLDLLHTHHSVTVQKLKATRLALENIQEILKFPNVQKNESLSSEKVVSWISSIEAEPEFTDAFEKGISKMEDQRNLLLEEKIRRALELLEKVKQSLQKQESEIVDIIKNGSECRGVDSLKSQPPGC</sequence>
<evidence type="ECO:0000313" key="2">
    <source>
        <dbReference type="Proteomes" id="UP000515140"/>
    </source>
</evidence>
<reference evidence="3" key="1">
    <citation type="submission" date="2025-08" db="UniProtKB">
        <authorList>
            <consortium name="RefSeq"/>
        </authorList>
    </citation>
    <scope>IDENTIFICATION</scope>
    <source>
        <tissue evidence="3">Spleen</tissue>
    </source>
</reference>
<protein>
    <submittedName>
        <fullName evidence="3">Centrosome-associated protein CEP250-like</fullName>
    </submittedName>
</protein>
<dbReference type="InParanoid" id="A0A6P5M9N5"/>